<name>A0A3G3JWG3_9BACL</name>
<protein>
    <submittedName>
        <fullName evidence="1">Uncharacterized protein</fullName>
    </submittedName>
</protein>
<accession>A0A3G3JWG3</accession>
<reference evidence="1 2" key="1">
    <citation type="submission" date="2018-10" db="EMBL/GenBank/DDBJ databases">
        <title>Genome Sequence of Cohnella sp.</title>
        <authorList>
            <person name="Srinivasan S."/>
            <person name="Kim M.K."/>
        </authorList>
    </citation>
    <scope>NUCLEOTIDE SEQUENCE [LARGE SCALE GENOMIC DNA]</scope>
    <source>
        <strain evidence="1 2">18JY8-7</strain>
    </source>
</reference>
<keyword evidence="2" id="KW-1185">Reference proteome</keyword>
<evidence type="ECO:0000313" key="2">
    <source>
        <dbReference type="Proteomes" id="UP000269097"/>
    </source>
</evidence>
<dbReference type="AlphaFoldDB" id="A0A3G3JWG3"/>
<dbReference type="Proteomes" id="UP000269097">
    <property type="component" value="Chromosome"/>
</dbReference>
<evidence type="ECO:0000313" key="1">
    <source>
        <dbReference type="EMBL" id="AYQ72534.1"/>
    </source>
</evidence>
<sequence>MKLEQHELTRTVKGKIMEAERKFGKLCDELLLKYGPIAAEKQLDVEIALHRTGHDSFTPYYRSGITMDVSRKGGKSDTHRVVIWECQREFLGIPTKRNLPGSKVIGEYMDEPYEQVAQELIKRLESYLKD</sequence>
<dbReference type="EMBL" id="CP033433">
    <property type="protein sequence ID" value="AYQ72534.1"/>
    <property type="molecule type" value="Genomic_DNA"/>
</dbReference>
<dbReference type="RefSeq" id="WP_123040594.1">
    <property type="nucleotide sequence ID" value="NZ_CP033433.1"/>
</dbReference>
<proteinExistence type="predicted"/>
<dbReference type="KEGG" id="coh:EAV92_08120"/>
<gene>
    <name evidence="1" type="ORF">EAV92_08120</name>
</gene>
<organism evidence="1 2">
    <name type="scientific">Cohnella candidum</name>
    <dbReference type="NCBI Taxonomy" id="2674991"/>
    <lineage>
        <taxon>Bacteria</taxon>
        <taxon>Bacillati</taxon>
        <taxon>Bacillota</taxon>
        <taxon>Bacilli</taxon>
        <taxon>Bacillales</taxon>
        <taxon>Paenibacillaceae</taxon>
        <taxon>Cohnella</taxon>
    </lineage>
</organism>